<dbReference type="RefSeq" id="WP_290259816.1">
    <property type="nucleotide sequence ID" value="NZ_JAUFQG010000004.1"/>
</dbReference>
<dbReference type="Proteomes" id="UP001595840">
    <property type="component" value="Unassembled WGS sequence"/>
</dbReference>
<evidence type="ECO:0000313" key="8">
    <source>
        <dbReference type="EMBL" id="MFC4361367.1"/>
    </source>
</evidence>
<proteinExistence type="inferred from homology"/>
<feature type="transmembrane region" description="Helical" evidence="7">
    <location>
        <begin position="66"/>
        <end position="86"/>
    </location>
</feature>
<feature type="transmembrane region" description="Helical" evidence="7">
    <location>
        <begin position="211"/>
        <end position="230"/>
    </location>
</feature>
<evidence type="ECO:0000256" key="2">
    <source>
        <dbReference type="ARBA" id="ARBA00022475"/>
    </source>
</evidence>
<comment type="function">
    <text evidence="7">Catalyzes the transfer of the diacylglyceryl group from phosphatidylglycerol to the sulfhydryl group of the N-terminal cysteine of a prolipoprotein, the first step in the formation of mature lipoproteins.</text>
</comment>
<comment type="subcellular location">
    <subcellularLocation>
        <location evidence="7">Cell membrane</location>
        <topology evidence="7">Multi-pass membrane protein</topology>
    </subcellularLocation>
</comment>
<dbReference type="Pfam" id="PF01790">
    <property type="entry name" value="LGT"/>
    <property type="match status" value="1"/>
</dbReference>
<evidence type="ECO:0000256" key="1">
    <source>
        <dbReference type="ARBA" id="ARBA00007150"/>
    </source>
</evidence>
<dbReference type="InterPro" id="IPR001640">
    <property type="entry name" value="Lgt"/>
</dbReference>
<evidence type="ECO:0000256" key="7">
    <source>
        <dbReference type="HAMAP-Rule" id="MF_01147"/>
    </source>
</evidence>
<evidence type="ECO:0000256" key="4">
    <source>
        <dbReference type="ARBA" id="ARBA00022692"/>
    </source>
</evidence>
<keyword evidence="2 7" id="KW-1003">Cell membrane</keyword>
<accession>A0ABV8V2L5</accession>
<evidence type="ECO:0000256" key="5">
    <source>
        <dbReference type="ARBA" id="ARBA00022989"/>
    </source>
</evidence>
<feature type="binding site" evidence="7">
    <location>
        <position position="149"/>
    </location>
    <ligand>
        <name>a 1,2-diacyl-sn-glycero-3-phospho-(1'-sn-glycerol)</name>
        <dbReference type="ChEBI" id="CHEBI:64716"/>
    </ligand>
</feature>
<dbReference type="GO" id="GO:0008961">
    <property type="term" value="F:phosphatidylglycerol-prolipoprotein diacylglyceryl transferase activity"/>
    <property type="evidence" value="ECO:0007669"/>
    <property type="project" value="UniProtKB-EC"/>
</dbReference>
<reference evidence="9" key="1">
    <citation type="journal article" date="2019" name="Int. J. Syst. Evol. Microbiol.">
        <title>The Global Catalogue of Microorganisms (GCM) 10K type strain sequencing project: providing services to taxonomists for standard genome sequencing and annotation.</title>
        <authorList>
            <consortium name="The Broad Institute Genomics Platform"/>
            <consortium name="The Broad Institute Genome Sequencing Center for Infectious Disease"/>
            <person name="Wu L."/>
            <person name="Ma J."/>
        </authorList>
    </citation>
    <scope>NUCLEOTIDE SEQUENCE [LARGE SCALE GENOMIC DNA]</scope>
    <source>
        <strain evidence="9">CECT 8570</strain>
    </source>
</reference>
<dbReference type="PANTHER" id="PTHR30589:SF0">
    <property type="entry name" value="PHOSPHATIDYLGLYCEROL--PROLIPOPROTEIN DIACYLGLYCERYL TRANSFERASE"/>
    <property type="match status" value="1"/>
</dbReference>
<evidence type="ECO:0000256" key="6">
    <source>
        <dbReference type="ARBA" id="ARBA00023136"/>
    </source>
</evidence>
<feature type="transmembrane region" description="Helical" evidence="7">
    <location>
        <begin position="250"/>
        <end position="267"/>
    </location>
</feature>
<feature type="transmembrane region" description="Helical" evidence="7">
    <location>
        <begin position="29"/>
        <end position="46"/>
    </location>
</feature>
<protein>
    <recommendedName>
        <fullName evidence="7">Phosphatidylglycerol--prolipoprotein diacylglyceryl transferase</fullName>
        <ecNumber evidence="7">2.5.1.145</ecNumber>
    </recommendedName>
</protein>
<feature type="transmembrane region" description="Helical" evidence="7">
    <location>
        <begin position="185"/>
        <end position="204"/>
    </location>
</feature>
<feature type="transmembrane region" description="Helical" evidence="7">
    <location>
        <begin position="130"/>
        <end position="150"/>
    </location>
</feature>
<keyword evidence="4 7" id="KW-0812">Transmembrane</keyword>
<organism evidence="8 9">
    <name type="scientific">Simiduia curdlanivorans</name>
    <dbReference type="NCBI Taxonomy" id="1492769"/>
    <lineage>
        <taxon>Bacteria</taxon>
        <taxon>Pseudomonadati</taxon>
        <taxon>Pseudomonadota</taxon>
        <taxon>Gammaproteobacteria</taxon>
        <taxon>Cellvibrionales</taxon>
        <taxon>Cellvibrionaceae</taxon>
        <taxon>Simiduia</taxon>
    </lineage>
</organism>
<dbReference type="NCBIfam" id="TIGR00544">
    <property type="entry name" value="lgt"/>
    <property type="match status" value="1"/>
</dbReference>
<gene>
    <name evidence="7 8" type="primary">lgt</name>
    <name evidence="8" type="ORF">ACFOX3_03580</name>
</gene>
<name>A0ABV8V2L5_9GAMM</name>
<dbReference type="EC" id="2.5.1.145" evidence="7"/>
<comment type="similarity">
    <text evidence="1 7">Belongs to the Lgt family.</text>
</comment>
<feature type="transmembrane region" description="Helical" evidence="7">
    <location>
        <begin position="106"/>
        <end position="123"/>
    </location>
</feature>
<dbReference type="EMBL" id="JBHSCX010000003">
    <property type="protein sequence ID" value="MFC4361367.1"/>
    <property type="molecule type" value="Genomic_DNA"/>
</dbReference>
<dbReference type="PANTHER" id="PTHR30589">
    <property type="entry name" value="PROLIPOPROTEIN DIACYLGLYCERYL TRANSFERASE"/>
    <property type="match status" value="1"/>
</dbReference>
<evidence type="ECO:0000256" key="3">
    <source>
        <dbReference type="ARBA" id="ARBA00022679"/>
    </source>
</evidence>
<comment type="caution">
    <text evidence="8">The sequence shown here is derived from an EMBL/GenBank/DDBJ whole genome shotgun (WGS) entry which is preliminary data.</text>
</comment>
<keyword evidence="6 7" id="KW-0472">Membrane</keyword>
<comment type="catalytic activity">
    <reaction evidence="7">
        <text>L-cysteinyl-[prolipoprotein] + a 1,2-diacyl-sn-glycero-3-phospho-(1'-sn-glycerol) = an S-1,2-diacyl-sn-glyceryl-L-cysteinyl-[prolipoprotein] + sn-glycerol 1-phosphate + H(+)</text>
        <dbReference type="Rhea" id="RHEA:56712"/>
        <dbReference type="Rhea" id="RHEA-COMP:14679"/>
        <dbReference type="Rhea" id="RHEA-COMP:14680"/>
        <dbReference type="ChEBI" id="CHEBI:15378"/>
        <dbReference type="ChEBI" id="CHEBI:29950"/>
        <dbReference type="ChEBI" id="CHEBI:57685"/>
        <dbReference type="ChEBI" id="CHEBI:64716"/>
        <dbReference type="ChEBI" id="CHEBI:140658"/>
        <dbReference type="EC" id="2.5.1.145"/>
    </reaction>
</comment>
<dbReference type="PROSITE" id="PS01311">
    <property type="entry name" value="LGT"/>
    <property type="match status" value="1"/>
</dbReference>
<keyword evidence="5 7" id="KW-1133">Transmembrane helix</keyword>
<keyword evidence="3 7" id="KW-0808">Transferase</keyword>
<dbReference type="HAMAP" id="MF_01147">
    <property type="entry name" value="Lgt"/>
    <property type="match status" value="1"/>
</dbReference>
<comment type="pathway">
    <text evidence="7">Protein modification; lipoprotein biosynthesis (diacylglyceryl transfer).</text>
</comment>
<evidence type="ECO:0000313" key="9">
    <source>
        <dbReference type="Proteomes" id="UP001595840"/>
    </source>
</evidence>
<sequence length="278" mass="31506">MLKYPEIDPIAFAFGPFEIAGYSLGPLAVHWYGLMYLAAFLGTGFLAARRAARADSPVTRAQVEDLIMYGAFGVILGGRMGYVLFYNFDRFLEDPVWLMKIWEGGMSFHGGLLGVLIALWLYGRKIKQPFFAITDFIAPMVPLGLAFGRLGNFIGQELWGRPTDLPWAMVFPRDPEALARHPSQLYQACLEGLLLFIILFWFSAKPRPRMAVSGLFMMGYGLFRFMVEFVREPDNHISFDFFGWVTRGQVLSAPMFLLGLIFFVWAYKRRDASGVKSS</sequence>
<keyword evidence="9" id="KW-1185">Reference proteome</keyword>